<dbReference type="PROSITE" id="PS52016">
    <property type="entry name" value="TONB_DEPENDENT_REC_3"/>
    <property type="match status" value="1"/>
</dbReference>
<dbReference type="InterPro" id="IPR039426">
    <property type="entry name" value="TonB-dep_rcpt-like"/>
</dbReference>
<dbReference type="InterPro" id="IPR037066">
    <property type="entry name" value="Plug_dom_sf"/>
</dbReference>
<comment type="similarity">
    <text evidence="8">Belongs to the TonB-dependent receptor family.</text>
</comment>
<gene>
    <name evidence="10" type="ORF">LX77_03568</name>
</gene>
<dbReference type="GO" id="GO:0015344">
    <property type="term" value="F:siderophore uptake transmembrane transporter activity"/>
    <property type="evidence" value="ECO:0007669"/>
    <property type="project" value="TreeGrafter"/>
</dbReference>
<keyword evidence="2 8" id="KW-0813">Transport</keyword>
<reference evidence="10 11" key="1">
    <citation type="submission" date="2018-06" db="EMBL/GenBank/DDBJ databases">
        <title>Genomic Encyclopedia of Archaeal and Bacterial Type Strains, Phase II (KMG-II): from individual species to whole genera.</title>
        <authorList>
            <person name="Goeker M."/>
        </authorList>
    </citation>
    <scope>NUCLEOTIDE SEQUENCE [LARGE SCALE GENOMIC DNA]</scope>
    <source>
        <strain evidence="10 11">DSM 12408</strain>
    </source>
</reference>
<dbReference type="Pfam" id="PF13715">
    <property type="entry name" value="CarbopepD_reg_2"/>
    <property type="match status" value="1"/>
</dbReference>
<dbReference type="NCBIfam" id="TIGR04056">
    <property type="entry name" value="OMP_RagA_SusC"/>
    <property type="match status" value="1"/>
</dbReference>
<evidence type="ECO:0000256" key="1">
    <source>
        <dbReference type="ARBA" id="ARBA00004571"/>
    </source>
</evidence>
<feature type="domain" description="TonB-dependent receptor plug" evidence="9">
    <location>
        <begin position="224"/>
        <end position="349"/>
    </location>
</feature>
<evidence type="ECO:0000259" key="9">
    <source>
        <dbReference type="Pfam" id="PF07715"/>
    </source>
</evidence>
<keyword evidence="11" id="KW-1185">Reference proteome</keyword>
<accession>A0A1A7QY27</accession>
<dbReference type="RefSeq" id="WP_066436875.1">
    <property type="nucleotide sequence ID" value="NZ_QLLQ01000022.1"/>
</dbReference>
<dbReference type="PANTHER" id="PTHR30069:SF29">
    <property type="entry name" value="HEMOGLOBIN AND HEMOGLOBIN-HAPTOGLOBIN-BINDING PROTEIN 1-RELATED"/>
    <property type="match status" value="1"/>
</dbReference>
<dbReference type="InterPro" id="IPR023996">
    <property type="entry name" value="TonB-dep_OMP_SusC/RagA"/>
</dbReference>
<dbReference type="SUPFAM" id="SSF56935">
    <property type="entry name" value="Porins"/>
    <property type="match status" value="1"/>
</dbReference>
<dbReference type="GO" id="GO:0044718">
    <property type="term" value="P:siderophore transmembrane transport"/>
    <property type="evidence" value="ECO:0007669"/>
    <property type="project" value="TreeGrafter"/>
</dbReference>
<keyword evidence="7 8" id="KW-0998">Cell outer membrane</keyword>
<proteinExistence type="inferred from homology"/>
<dbReference type="NCBIfam" id="TIGR04057">
    <property type="entry name" value="SusC_RagA_signa"/>
    <property type="match status" value="1"/>
</dbReference>
<dbReference type="InterPro" id="IPR012910">
    <property type="entry name" value="Plug_dom"/>
</dbReference>
<keyword evidence="5" id="KW-0732">Signal</keyword>
<evidence type="ECO:0000256" key="2">
    <source>
        <dbReference type="ARBA" id="ARBA00022448"/>
    </source>
</evidence>
<dbReference type="Gene3D" id="2.40.170.20">
    <property type="entry name" value="TonB-dependent receptor, beta-barrel domain"/>
    <property type="match status" value="1"/>
</dbReference>
<keyword evidence="3 8" id="KW-1134">Transmembrane beta strand</keyword>
<dbReference type="SUPFAM" id="SSF49464">
    <property type="entry name" value="Carboxypeptidase regulatory domain-like"/>
    <property type="match status" value="1"/>
</dbReference>
<evidence type="ECO:0000256" key="3">
    <source>
        <dbReference type="ARBA" id="ARBA00022452"/>
    </source>
</evidence>
<evidence type="ECO:0000256" key="8">
    <source>
        <dbReference type="PROSITE-ProRule" id="PRU01360"/>
    </source>
</evidence>
<dbReference type="Gene3D" id="2.60.40.1120">
    <property type="entry name" value="Carboxypeptidase-like, regulatory domain"/>
    <property type="match status" value="1"/>
</dbReference>
<dbReference type="AlphaFoldDB" id="A0A1A7QY27"/>
<dbReference type="EMBL" id="QLLQ01000022">
    <property type="protein sequence ID" value="RAJ19209.1"/>
    <property type="molecule type" value="Genomic_DNA"/>
</dbReference>
<comment type="subcellular location">
    <subcellularLocation>
        <location evidence="1 8">Cell outer membrane</location>
        <topology evidence="1 8">Multi-pass membrane protein</topology>
    </subcellularLocation>
</comment>
<dbReference type="Proteomes" id="UP000248987">
    <property type="component" value="Unassembled WGS sequence"/>
</dbReference>
<organism evidence="10 11">
    <name type="scientific">Gelidibacter algens</name>
    <dbReference type="NCBI Taxonomy" id="49280"/>
    <lineage>
        <taxon>Bacteria</taxon>
        <taxon>Pseudomonadati</taxon>
        <taxon>Bacteroidota</taxon>
        <taxon>Flavobacteriia</taxon>
        <taxon>Flavobacteriales</taxon>
        <taxon>Flavobacteriaceae</taxon>
        <taxon>Gelidibacter</taxon>
    </lineage>
</organism>
<dbReference type="InterPro" id="IPR023997">
    <property type="entry name" value="TonB-dep_OMP_SusC/RagA_CS"/>
</dbReference>
<keyword evidence="4 8" id="KW-0812">Transmembrane</keyword>
<evidence type="ECO:0000256" key="6">
    <source>
        <dbReference type="ARBA" id="ARBA00023136"/>
    </source>
</evidence>
<evidence type="ECO:0000256" key="5">
    <source>
        <dbReference type="ARBA" id="ARBA00022729"/>
    </source>
</evidence>
<evidence type="ECO:0000313" key="10">
    <source>
        <dbReference type="EMBL" id="RAJ19209.1"/>
    </source>
</evidence>
<dbReference type="Pfam" id="PF07715">
    <property type="entry name" value="Plug"/>
    <property type="match status" value="1"/>
</dbReference>
<dbReference type="STRING" id="49280.A9996_15085"/>
<comment type="caution">
    <text evidence="10">The sequence shown here is derived from an EMBL/GenBank/DDBJ whole genome shotgun (WGS) entry which is preliminary data.</text>
</comment>
<dbReference type="Gene3D" id="2.170.130.10">
    <property type="entry name" value="TonB-dependent receptor, plug domain"/>
    <property type="match status" value="1"/>
</dbReference>
<evidence type="ECO:0000313" key="11">
    <source>
        <dbReference type="Proteomes" id="UP000248987"/>
    </source>
</evidence>
<name>A0A1A7QY27_9FLAO</name>
<evidence type="ECO:0000256" key="7">
    <source>
        <dbReference type="ARBA" id="ARBA00023237"/>
    </source>
</evidence>
<dbReference type="GO" id="GO:0009279">
    <property type="term" value="C:cell outer membrane"/>
    <property type="evidence" value="ECO:0007669"/>
    <property type="project" value="UniProtKB-SubCell"/>
</dbReference>
<protein>
    <submittedName>
        <fullName evidence="10">TonB-linked SusC/RagA family outer membrane protein</fullName>
    </submittedName>
</protein>
<evidence type="ECO:0000256" key="4">
    <source>
        <dbReference type="ARBA" id="ARBA00022692"/>
    </source>
</evidence>
<dbReference type="InterPro" id="IPR008969">
    <property type="entry name" value="CarboxyPept-like_regulatory"/>
</dbReference>
<keyword evidence="6 8" id="KW-0472">Membrane</keyword>
<sequence>MEIKLTRVLFTKRKEILKFLMKTFIFLCCTTVLGFSTTKLFSQDAKVTIEADKTLSIFEIFELIGKQTDCTFIYQSDIFRDVPNIQLKSGVIKVMKLLSQCLPSKNFLINSNKENLITISLKPSNELQQKSIQVKGVIKNSNGIPIAGATIIIKGTNRGTTSDFDGNYDIYANSDDVLVIPFLGYKSIEQSINGQITINIVLQQDTENLKEVVINAGYYTTTDREKTGSISRITDKIIETQPVNTALDALQGRVTGLDIIPTTGLPGGGYTVRIRGQNSIGAGNNPLYIVDGVPFASQSLSNSSISLAILPQGDVNPLNTLDPASIASIEVLKDADATAIYGSRGANGVILISTKKGRNGKTVVTVDVSTTTITPTKMLDLLNTEQYLSMRREALLNDGFTEYPPEAYDVNGTWNPTRFTDWQKELIGNTAYNHTVRANISGGNAQTVFNLGGSFIKETTVFPMQFNYKRSTVFTTLGHHSENGKFNVLFSANYGQDQNSLPANDLSRIARLLPPNAPALYDGEGNLNWEENTWDNPLAALKGTYLNNSHTLIANTVIGYTLLKGVILKTNLGYNRSDLDELQLNPHTIYNPAYGLTSSSSYALNNKNTRDSYVLEPQLDGSFQLGNGELKITLGATLQEQNSEAIALQGSGYENNSLLGHFSAAQNLEVLTENSSRYRYMAYYGRFNYNWKKHFILNITGRRDGSSRFGPGKQYTNFGAIGAAWVFSEATFMKPLTWLSYGKIRTSYGTTGNDQIGDYQFLDTYELTNVDYNGYIGLSPSRLLNPYFAWERNRKKEAALELGLWQNTLRMEVAYYQNRSDNQLLGIPLPGTTGFASINGNLDATVENSGWEFSVQSDLFRNDHFNWNASIQLTIPKNRLVAFEGLESSTYANQLVIGESLSVYKLYQLEGVNPDTGLFEFRDYNGDGTISSIEDRNYHVDLSPKLYGSIANSMHYKNWNLDILFQFVKKQGLNAFYATEPPGIMQNQPVGVLDHWKQTGDQAKMQAYTTGWNYDAYVAYSQFTTSSGIVSDASFIRLKTLSLSYRLPLKKEQPIRCSLFLQGQNLLTFTNFSGGDPEQLTGFLPPVRRISVGLKLEL</sequence>
<dbReference type="PANTHER" id="PTHR30069">
    <property type="entry name" value="TONB-DEPENDENT OUTER MEMBRANE RECEPTOR"/>
    <property type="match status" value="1"/>
</dbReference>
<dbReference type="InterPro" id="IPR036942">
    <property type="entry name" value="Beta-barrel_TonB_sf"/>
</dbReference>